<dbReference type="AlphaFoldDB" id="A0A9P8VYR9"/>
<dbReference type="SUPFAM" id="SSF54236">
    <property type="entry name" value="Ubiquitin-like"/>
    <property type="match status" value="1"/>
</dbReference>
<evidence type="ECO:0008006" key="4">
    <source>
        <dbReference type="Google" id="ProtNLM"/>
    </source>
</evidence>
<keyword evidence="3" id="KW-1185">Reference proteome</keyword>
<gene>
    <name evidence="2" type="ORF">B0T10DRAFT_493730</name>
</gene>
<reference evidence="2 3" key="1">
    <citation type="journal article" date="2021" name="Nat. Commun.">
        <title>Genetic determinants of endophytism in the Arabidopsis root mycobiome.</title>
        <authorList>
            <person name="Mesny F."/>
            <person name="Miyauchi S."/>
            <person name="Thiergart T."/>
            <person name="Pickel B."/>
            <person name="Atanasova L."/>
            <person name="Karlsson M."/>
            <person name="Huettel B."/>
            <person name="Barry K.W."/>
            <person name="Haridas S."/>
            <person name="Chen C."/>
            <person name="Bauer D."/>
            <person name="Andreopoulos W."/>
            <person name="Pangilinan J."/>
            <person name="LaButti K."/>
            <person name="Riley R."/>
            <person name="Lipzen A."/>
            <person name="Clum A."/>
            <person name="Drula E."/>
            <person name="Henrissat B."/>
            <person name="Kohler A."/>
            <person name="Grigoriev I.V."/>
            <person name="Martin F.M."/>
            <person name="Hacquard S."/>
        </authorList>
    </citation>
    <scope>NUCLEOTIDE SEQUENCE [LARGE SCALE GENOMIC DNA]</scope>
    <source>
        <strain evidence="2 3">MPI-CAGE-CH-0241</strain>
    </source>
</reference>
<name>A0A9P8VYR9_9HYPO</name>
<evidence type="ECO:0000256" key="1">
    <source>
        <dbReference type="SAM" id="MobiDB-lite"/>
    </source>
</evidence>
<protein>
    <recommendedName>
        <fullName evidence="4">Ubiquitin-like domain-containing protein</fullName>
    </recommendedName>
</protein>
<organism evidence="2 3">
    <name type="scientific">Thelonectria olida</name>
    <dbReference type="NCBI Taxonomy" id="1576542"/>
    <lineage>
        <taxon>Eukaryota</taxon>
        <taxon>Fungi</taxon>
        <taxon>Dikarya</taxon>
        <taxon>Ascomycota</taxon>
        <taxon>Pezizomycotina</taxon>
        <taxon>Sordariomycetes</taxon>
        <taxon>Hypocreomycetidae</taxon>
        <taxon>Hypocreales</taxon>
        <taxon>Nectriaceae</taxon>
        <taxon>Thelonectria</taxon>
    </lineage>
</organism>
<dbReference type="Proteomes" id="UP000777438">
    <property type="component" value="Unassembled WGS sequence"/>
</dbReference>
<dbReference type="EMBL" id="JAGPYM010000021">
    <property type="protein sequence ID" value="KAH6884195.1"/>
    <property type="molecule type" value="Genomic_DNA"/>
</dbReference>
<evidence type="ECO:0000313" key="3">
    <source>
        <dbReference type="Proteomes" id="UP000777438"/>
    </source>
</evidence>
<feature type="region of interest" description="Disordered" evidence="1">
    <location>
        <begin position="17"/>
        <end position="39"/>
    </location>
</feature>
<dbReference type="InterPro" id="IPR029071">
    <property type="entry name" value="Ubiquitin-like_domsf"/>
</dbReference>
<dbReference type="OrthoDB" id="417450at2759"/>
<comment type="caution">
    <text evidence="2">The sequence shown here is derived from an EMBL/GenBank/DDBJ whole genome shotgun (WGS) entry which is preliminary data.</text>
</comment>
<proteinExistence type="predicted"/>
<evidence type="ECO:0000313" key="2">
    <source>
        <dbReference type="EMBL" id="KAH6884195.1"/>
    </source>
</evidence>
<feature type="compositionally biased region" description="Low complexity" evidence="1">
    <location>
        <begin position="23"/>
        <end position="32"/>
    </location>
</feature>
<sequence length="138" mass="15240">MAAQPTESQSVERMVNGDHLVNGGTPAPATTTSQAADAEHDTLQIGIYEVDPWRRSWHTLPFPLGSIGSGRLRVEHIQSTLARMLDLSASDVQRLELLFGETKMQDENAPLRDYGVENRSEIVVWTPEAIERRTSGGN</sequence>
<accession>A0A9P8VYR9</accession>